<name>A0AAW8EUY1_9MICO</name>
<evidence type="ECO:0000259" key="6">
    <source>
        <dbReference type="PROSITE" id="PS50830"/>
    </source>
</evidence>
<keyword evidence="8" id="KW-1185">Reference proteome</keyword>
<keyword evidence="1" id="KW-0540">Nuclease</keyword>
<evidence type="ECO:0000256" key="3">
    <source>
        <dbReference type="ARBA" id="ARBA00022801"/>
    </source>
</evidence>
<protein>
    <submittedName>
        <fullName evidence="7">Endonuclease YncB(Thermonuclease family)</fullName>
    </submittedName>
</protein>
<comment type="caution">
    <text evidence="7">The sequence shown here is derived from an EMBL/GenBank/DDBJ whole genome shotgun (WGS) entry which is preliminary data.</text>
</comment>
<dbReference type="GO" id="GO:0004519">
    <property type="term" value="F:endonuclease activity"/>
    <property type="evidence" value="ECO:0007669"/>
    <property type="project" value="UniProtKB-KW"/>
</dbReference>
<reference evidence="7 8" key="1">
    <citation type="submission" date="2023-07" db="EMBL/GenBank/DDBJ databases">
        <title>Comparative genomics of wheat-associated soil bacteria to identify genetic determinants of phenazine resistance.</title>
        <authorList>
            <person name="Mouncey N."/>
        </authorList>
    </citation>
    <scope>NUCLEOTIDE SEQUENCE [LARGE SCALE GENOMIC DNA]</scope>
    <source>
        <strain evidence="7 8">W4I9-1</strain>
    </source>
</reference>
<keyword evidence="2 7" id="KW-0255">Endonuclease</keyword>
<dbReference type="PROSITE" id="PS50830">
    <property type="entry name" value="TNASE_3"/>
    <property type="match status" value="1"/>
</dbReference>
<evidence type="ECO:0000256" key="5">
    <source>
        <dbReference type="SAM" id="SignalP"/>
    </source>
</evidence>
<dbReference type="RefSeq" id="WP_307295077.1">
    <property type="nucleotide sequence ID" value="NZ_JAUSXV010000001.1"/>
</dbReference>
<dbReference type="SUPFAM" id="SSF50199">
    <property type="entry name" value="Staphylococcal nuclease"/>
    <property type="match status" value="1"/>
</dbReference>
<feature type="region of interest" description="Disordered" evidence="4">
    <location>
        <begin position="171"/>
        <end position="191"/>
    </location>
</feature>
<gene>
    <name evidence="7" type="ORF">QFZ53_001489</name>
</gene>
<sequence>MNRQQGGAAALLAAVALAGCTPMVNTATAKPVRETVEVVAVVDGHTIDVATDGGTVRVRLIGIDTPEIGRGGETSECYAEEARTFLDDLVYGRTVEVRSDPTQADVDKYGRLLRHVFIDGHSAAVLALEAGTGHEYVNRTAHTGQEEHQAGPVVRHTTAPSTVSALGYWGASVADSDDPERESEDDRHDDG</sequence>
<feature type="signal peptide" evidence="5">
    <location>
        <begin position="1"/>
        <end position="29"/>
    </location>
</feature>
<dbReference type="PANTHER" id="PTHR12302:SF3">
    <property type="entry name" value="SERINE_THREONINE-PROTEIN KINASE 31"/>
    <property type="match status" value="1"/>
</dbReference>
<feature type="chain" id="PRO_5043588975" evidence="5">
    <location>
        <begin position="30"/>
        <end position="191"/>
    </location>
</feature>
<dbReference type="AlphaFoldDB" id="A0AAW8EUY1"/>
<dbReference type="PANTHER" id="PTHR12302">
    <property type="entry name" value="EBNA2 BINDING PROTEIN P100"/>
    <property type="match status" value="1"/>
</dbReference>
<keyword evidence="3" id="KW-0378">Hydrolase</keyword>
<dbReference type="Pfam" id="PF00565">
    <property type="entry name" value="SNase"/>
    <property type="match status" value="1"/>
</dbReference>
<dbReference type="SMART" id="SM00318">
    <property type="entry name" value="SNc"/>
    <property type="match status" value="1"/>
</dbReference>
<dbReference type="GO" id="GO:0016787">
    <property type="term" value="F:hydrolase activity"/>
    <property type="evidence" value="ECO:0007669"/>
    <property type="project" value="UniProtKB-KW"/>
</dbReference>
<evidence type="ECO:0000256" key="4">
    <source>
        <dbReference type="SAM" id="MobiDB-lite"/>
    </source>
</evidence>
<dbReference type="EMBL" id="JAUSXV010000001">
    <property type="protein sequence ID" value="MDQ0647293.1"/>
    <property type="molecule type" value="Genomic_DNA"/>
</dbReference>
<accession>A0AAW8EUY1</accession>
<dbReference type="Gene3D" id="2.40.50.90">
    <property type="match status" value="1"/>
</dbReference>
<dbReference type="InterPro" id="IPR035437">
    <property type="entry name" value="SNase_OB-fold_sf"/>
</dbReference>
<evidence type="ECO:0000256" key="2">
    <source>
        <dbReference type="ARBA" id="ARBA00022759"/>
    </source>
</evidence>
<feature type="domain" description="TNase-like" evidence="6">
    <location>
        <begin position="32"/>
        <end position="171"/>
    </location>
</feature>
<evidence type="ECO:0000313" key="7">
    <source>
        <dbReference type="EMBL" id="MDQ0647293.1"/>
    </source>
</evidence>
<keyword evidence="5" id="KW-0732">Signal</keyword>
<proteinExistence type="predicted"/>
<dbReference type="InterPro" id="IPR016071">
    <property type="entry name" value="Staphylococal_nuclease_OB-fold"/>
</dbReference>
<evidence type="ECO:0000256" key="1">
    <source>
        <dbReference type="ARBA" id="ARBA00022722"/>
    </source>
</evidence>
<evidence type="ECO:0000313" key="8">
    <source>
        <dbReference type="Proteomes" id="UP001244427"/>
    </source>
</evidence>
<dbReference type="Proteomes" id="UP001244427">
    <property type="component" value="Unassembled WGS sequence"/>
</dbReference>
<dbReference type="PROSITE" id="PS51257">
    <property type="entry name" value="PROKAR_LIPOPROTEIN"/>
    <property type="match status" value="1"/>
</dbReference>
<organism evidence="7 8">
    <name type="scientific">Microbacterium natoriense</name>
    <dbReference type="NCBI Taxonomy" id="284570"/>
    <lineage>
        <taxon>Bacteria</taxon>
        <taxon>Bacillati</taxon>
        <taxon>Actinomycetota</taxon>
        <taxon>Actinomycetes</taxon>
        <taxon>Micrococcales</taxon>
        <taxon>Microbacteriaceae</taxon>
        <taxon>Microbacterium</taxon>
    </lineage>
</organism>